<dbReference type="Gene3D" id="1.20.1280.50">
    <property type="match status" value="1"/>
</dbReference>
<feature type="domain" description="F-box" evidence="2">
    <location>
        <begin position="17"/>
        <end position="67"/>
    </location>
</feature>
<reference evidence="3 4" key="1">
    <citation type="journal article" date="2013" name="PLoS Genet.">
        <title>Genomic mechanisms accounting for the adaptation to parasitism in nematode-trapping fungi.</title>
        <authorList>
            <person name="Meerupati T."/>
            <person name="Andersson K.M."/>
            <person name="Friman E."/>
            <person name="Kumar D."/>
            <person name="Tunlid A."/>
            <person name="Ahren D."/>
        </authorList>
    </citation>
    <scope>NUCLEOTIDE SEQUENCE [LARGE SCALE GENOMIC DNA]</scope>
    <source>
        <strain evidence="3 4">CBS 200.50</strain>
    </source>
</reference>
<dbReference type="PROSITE" id="PS50181">
    <property type="entry name" value="FBOX"/>
    <property type="match status" value="1"/>
</dbReference>
<protein>
    <recommendedName>
        <fullName evidence="2">F-box domain-containing protein</fullName>
    </recommendedName>
</protein>
<accession>S8AIU4</accession>
<comment type="caution">
    <text evidence="3">The sequence shown here is derived from an EMBL/GenBank/DDBJ whole genome shotgun (WGS) entry which is preliminary data.</text>
</comment>
<evidence type="ECO:0000313" key="3">
    <source>
        <dbReference type="EMBL" id="EPS42809.1"/>
    </source>
</evidence>
<feature type="region of interest" description="Disordered" evidence="1">
    <location>
        <begin position="1"/>
        <end position="20"/>
    </location>
</feature>
<evidence type="ECO:0000256" key="1">
    <source>
        <dbReference type="SAM" id="MobiDB-lite"/>
    </source>
</evidence>
<dbReference type="InterPro" id="IPR036047">
    <property type="entry name" value="F-box-like_dom_sf"/>
</dbReference>
<evidence type="ECO:0000259" key="2">
    <source>
        <dbReference type="PROSITE" id="PS50181"/>
    </source>
</evidence>
<organism evidence="3 4">
    <name type="scientific">Dactylellina haptotyla (strain CBS 200.50)</name>
    <name type="common">Nematode-trapping fungus</name>
    <name type="synonym">Monacrosporium haptotylum</name>
    <dbReference type="NCBI Taxonomy" id="1284197"/>
    <lineage>
        <taxon>Eukaryota</taxon>
        <taxon>Fungi</taxon>
        <taxon>Dikarya</taxon>
        <taxon>Ascomycota</taxon>
        <taxon>Pezizomycotina</taxon>
        <taxon>Orbiliomycetes</taxon>
        <taxon>Orbiliales</taxon>
        <taxon>Orbiliaceae</taxon>
        <taxon>Dactylellina</taxon>
    </lineage>
</organism>
<proteinExistence type="predicted"/>
<reference evidence="4" key="2">
    <citation type="submission" date="2013-04" db="EMBL/GenBank/DDBJ databases">
        <title>Genomic mechanisms accounting for the adaptation to parasitism in nematode-trapping fungi.</title>
        <authorList>
            <person name="Ahren D.G."/>
        </authorList>
    </citation>
    <scope>NUCLEOTIDE SEQUENCE [LARGE SCALE GENOMIC DNA]</scope>
    <source>
        <strain evidence="4">CBS 200.50</strain>
    </source>
</reference>
<evidence type="ECO:0000313" key="4">
    <source>
        <dbReference type="Proteomes" id="UP000015100"/>
    </source>
</evidence>
<dbReference type="EMBL" id="AQGS01000096">
    <property type="protein sequence ID" value="EPS42809.1"/>
    <property type="molecule type" value="Genomic_DNA"/>
</dbReference>
<dbReference type="InterPro" id="IPR001810">
    <property type="entry name" value="F-box_dom"/>
</dbReference>
<dbReference type="HOGENOM" id="CLU_1094239_0_0_1"/>
<dbReference type="Pfam" id="PF12937">
    <property type="entry name" value="F-box-like"/>
    <property type="match status" value="1"/>
</dbReference>
<keyword evidence="4" id="KW-1185">Reference proteome</keyword>
<sequence>MPSEKPSYSDAEGSQPTSPINALPAELHAEILSYLPWRSHLICMGVCTTWREILRDYKFQGKRYNTNTDPRVHHLFSTAGQPDRLGQFLKIIYQEGKVVSVKEAASKEIISEIKVAEGEQAIWGLELWKHPILDDPLFLPNADNATVGVGSSDKGNCEKLEEMALIALWVDTDADKMENMRFNRWEFKQNPEVKKMKVSEFITLVGNFVAEAGFFLGYKGKIPIELVNLELGQSRLHFGAGIRVKYHDGKKAIL</sequence>
<dbReference type="SUPFAM" id="SSF81383">
    <property type="entry name" value="F-box domain"/>
    <property type="match status" value="1"/>
</dbReference>
<dbReference type="AlphaFoldDB" id="S8AIU4"/>
<dbReference type="CDD" id="cd09917">
    <property type="entry name" value="F-box_SF"/>
    <property type="match status" value="1"/>
</dbReference>
<dbReference type="Proteomes" id="UP000015100">
    <property type="component" value="Unassembled WGS sequence"/>
</dbReference>
<dbReference type="OrthoDB" id="3219396at2759"/>
<gene>
    <name evidence="3" type="ORF">H072_3137</name>
</gene>
<name>S8AIU4_DACHA</name>
<dbReference type="SMART" id="SM00256">
    <property type="entry name" value="FBOX"/>
    <property type="match status" value="1"/>
</dbReference>